<feature type="transmembrane region" description="Helical" evidence="9">
    <location>
        <begin position="397"/>
        <end position="418"/>
    </location>
</feature>
<feature type="transmembrane region" description="Helical" evidence="9">
    <location>
        <begin position="268"/>
        <end position="293"/>
    </location>
</feature>
<evidence type="ECO:0000313" key="10">
    <source>
        <dbReference type="EMBL" id="UNY99645.1"/>
    </source>
</evidence>
<feature type="transmembrane region" description="Helical" evidence="9">
    <location>
        <begin position="182"/>
        <end position="203"/>
    </location>
</feature>
<evidence type="ECO:0000256" key="6">
    <source>
        <dbReference type="ARBA" id="ARBA00022970"/>
    </source>
</evidence>
<name>A0ABY3YP92_9FLAO</name>
<dbReference type="InterPro" id="IPR004685">
    <property type="entry name" value="Brnchd-chn_aa_trnsp_Livcs"/>
</dbReference>
<feature type="transmembrane region" description="Helical" evidence="9">
    <location>
        <begin position="143"/>
        <end position="162"/>
    </location>
</feature>
<dbReference type="PANTHER" id="PTHR30588:SF0">
    <property type="entry name" value="BRANCHED-CHAIN AMINO ACID PERMEASE BRNQ"/>
    <property type="match status" value="1"/>
</dbReference>
<evidence type="ECO:0000256" key="7">
    <source>
        <dbReference type="ARBA" id="ARBA00022989"/>
    </source>
</evidence>
<evidence type="ECO:0000256" key="5">
    <source>
        <dbReference type="ARBA" id="ARBA00022692"/>
    </source>
</evidence>
<dbReference type="RefSeq" id="WP_242938018.1">
    <property type="nucleotide sequence ID" value="NZ_CP094326.1"/>
</dbReference>
<feature type="transmembrane region" description="Helical" evidence="9">
    <location>
        <begin position="7"/>
        <end position="26"/>
    </location>
</feature>
<feature type="transmembrane region" description="Helical" evidence="9">
    <location>
        <begin position="73"/>
        <end position="93"/>
    </location>
</feature>
<reference evidence="10 11" key="1">
    <citation type="journal article" date="2018" name="Int. J. Syst. Evol. Microbiol.">
        <title>Zhouia spongiae sp. nov., isolated from a marine sponge.</title>
        <authorList>
            <person name="Zhuang L."/>
            <person name="Lin B."/>
            <person name="Qin F."/>
            <person name="Luo L."/>
        </authorList>
    </citation>
    <scope>NUCLEOTIDE SEQUENCE [LARGE SCALE GENOMIC DNA]</scope>
    <source>
        <strain evidence="10 11">HN-Y44</strain>
    </source>
</reference>
<comment type="similarity">
    <text evidence="2">Belongs to the branched chain amino acid transporter family.</text>
</comment>
<feature type="transmembrane region" description="Helical" evidence="9">
    <location>
        <begin position="332"/>
        <end position="354"/>
    </location>
</feature>
<evidence type="ECO:0000256" key="1">
    <source>
        <dbReference type="ARBA" id="ARBA00004651"/>
    </source>
</evidence>
<dbReference type="EMBL" id="CP094326">
    <property type="protein sequence ID" value="UNY99645.1"/>
    <property type="molecule type" value="Genomic_DNA"/>
</dbReference>
<keyword evidence="6" id="KW-0029">Amino-acid transport</keyword>
<dbReference type="NCBIfam" id="TIGR00796">
    <property type="entry name" value="livcs"/>
    <property type="match status" value="1"/>
</dbReference>
<evidence type="ECO:0000313" key="11">
    <source>
        <dbReference type="Proteomes" id="UP000829476"/>
    </source>
</evidence>
<keyword evidence="4" id="KW-1003">Cell membrane</keyword>
<keyword evidence="3" id="KW-0813">Transport</keyword>
<evidence type="ECO:0000256" key="4">
    <source>
        <dbReference type="ARBA" id="ARBA00022475"/>
    </source>
</evidence>
<dbReference type="Proteomes" id="UP000829476">
    <property type="component" value="Chromosome"/>
</dbReference>
<keyword evidence="11" id="KW-1185">Reference proteome</keyword>
<keyword evidence="5 9" id="KW-0812">Transmembrane</keyword>
<feature type="transmembrane region" description="Helical" evidence="9">
    <location>
        <begin position="113"/>
        <end position="131"/>
    </location>
</feature>
<comment type="subcellular location">
    <subcellularLocation>
        <location evidence="1">Cell membrane</location>
        <topology evidence="1">Multi-pass membrane protein</topology>
    </subcellularLocation>
</comment>
<feature type="transmembrane region" description="Helical" evidence="9">
    <location>
        <begin position="366"/>
        <end position="385"/>
    </location>
</feature>
<sequence length="423" mass="45730">MNKTKETFLTAFTLFSLFFGAGNLILPPFLGYNSDNEWLLTTIGFSLSAVLIPIIGIYAHAKLQGTMIDFAKKISPAFSIAYCSIVYLISISIPSPRTASVTYEMAIAPYFDTSPLTTSIVYFALVFVFVINRSRIIDLVGKFLTPFILIILLSIIGVSLFSESTVGTNPSYKHPFSSGFLEGYQTFDAIAAVVVGAVIIISINTRSSASYSEKRKLISKAGILAGIGLLIIYAGLIYTGAMSASLFGNDPTRSALLNGIAKKTLGNAGNLLLSILVSLACFTTAVGIVTGTSDYVKKLYRNSDNAYYITAALGCILGILIGQYEVGFIIDVAIPALMFIYPITIVLIILNALPDKYTSNSVFKKVVGITILFSIPDFINALGFYKHISSWSQLIPLSQYQLGWVIPSLTVLIISNCVKKTAD</sequence>
<dbReference type="Pfam" id="PF05525">
    <property type="entry name" value="Branch_AA_trans"/>
    <property type="match status" value="1"/>
</dbReference>
<gene>
    <name evidence="10" type="primary">brnQ</name>
    <name evidence="10" type="ORF">MQE36_04685</name>
</gene>
<dbReference type="PANTHER" id="PTHR30588">
    <property type="entry name" value="BRANCHED-CHAIN AMINO ACID TRANSPORT SYSTEM 2 CARRIER PROTEIN"/>
    <property type="match status" value="1"/>
</dbReference>
<keyword evidence="8 9" id="KW-0472">Membrane</keyword>
<organism evidence="10 11">
    <name type="scientific">Zhouia spongiae</name>
    <dbReference type="NCBI Taxonomy" id="2202721"/>
    <lineage>
        <taxon>Bacteria</taxon>
        <taxon>Pseudomonadati</taxon>
        <taxon>Bacteroidota</taxon>
        <taxon>Flavobacteriia</taxon>
        <taxon>Flavobacteriales</taxon>
        <taxon>Flavobacteriaceae</taxon>
        <taxon>Zhouia</taxon>
    </lineage>
</organism>
<keyword evidence="7 9" id="KW-1133">Transmembrane helix</keyword>
<protein>
    <submittedName>
        <fullName evidence="10">Branched-chain amino acid transport system II carrier protein</fullName>
    </submittedName>
</protein>
<feature type="transmembrane region" description="Helical" evidence="9">
    <location>
        <begin position="305"/>
        <end position="326"/>
    </location>
</feature>
<evidence type="ECO:0000256" key="2">
    <source>
        <dbReference type="ARBA" id="ARBA00008540"/>
    </source>
</evidence>
<proteinExistence type="inferred from homology"/>
<accession>A0ABY3YP92</accession>
<feature type="transmembrane region" description="Helical" evidence="9">
    <location>
        <begin position="38"/>
        <end position="61"/>
    </location>
</feature>
<evidence type="ECO:0000256" key="3">
    <source>
        <dbReference type="ARBA" id="ARBA00022448"/>
    </source>
</evidence>
<evidence type="ECO:0000256" key="9">
    <source>
        <dbReference type="SAM" id="Phobius"/>
    </source>
</evidence>
<dbReference type="Gene3D" id="1.20.1740.10">
    <property type="entry name" value="Amino acid/polyamine transporter I"/>
    <property type="match status" value="1"/>
</dbReference>
<evidence type="ECO:0000256" key="8">
    <source>
        <dbReference type="ARBA" id="ARBA00023136"/>
    </source>
</evidence>
<feature type="transmembrane region" description="Helical" evidence="9">
    <location>
        <begin position="223"/>
        <end position="248"/>
    </location>
</feature>